<feature type="chain" id="PRO_5011520170" evidence="1">
    <location>
        <begin position="25"/>
        <end position="255"/>
    </location>
</feature>
<keyword evidence="1" id="KW-0732">Signal</keyword>
<name>A0A1H9GTL8_9LACT</name>
<evidence type="ECO:0000313" key="2">
    <source>
        <dbReference type="EMBL" id="SEQ53363.1"/>
    </source>
</evidence>
<dbReference type="GO" id="GO:0016603">
    <property type="term" value="F:glutaminyl-peptide cyclotransferase activity"/>
    <property type="evidence" value="ECO:0007669"/>
    <property type="project" value="InterPro"/>
</dbReference>
<evidence type="ECO:0000313" key="3">
    <source>
        <dbReference type="Proteomes" id="UP000198833"/>
    </source>
</evidence>
<accession>A0A1H9GTL8</accession>
<protein>
    <submittedName>
        <fullName evidence="2">Glutamine cyclotransferase</fullName>
    </submittedName>
</protein>
<dbReference type="EMBL" id="FOEN01000018">
    <property type="protein sequence ID" value="SEQ53363.1"/>
    <property type="molecule type" value="Genomic_DNA"/>
</dbReference>
<keyword evidence="3" id="KW-1185">Reference proteome</keyword>
<dbReference type="RefSeq" id="WP_092572699.1">
    <property type="nucleotide sequence ID" value="NZ_CALUDV010000048.1"/>
</dbReference>
<proteinExistence type="predicted"/>
<dbReference type="InterPro" id="IPR011044">
    <property type="entry name" value="Quino_amine_DH_bsu"/>
</dbReference>
<dbReference type="OrthoDB" id="9783700at2"/>
<reference evidence="2 3" key="1">
    <citation type="submission" date="2016-10" db="EMBL/GenBank/DDBJ databases">
        <authorList>
            <person name="de Groot N.N."/>
        </authorList>
    </citation>
    <scope>NUCLEOTIDE SEQUENCE [LARGE SCALE GENOMIC DNA]</scope>
    <source>
        <strain evidence="2 3">DSM 15695</strain>
    </source>
</reference>
<keyword evidence="2" id="KW-0808">Transferase</keyword>
<gene>
    <name evidence="2" type="ORF">SAMN04488558_1186</name>
</gene>
<evidence type="ECO:0000256" key="1">
    <source>
        <dbReference type="SAM" id="SignalP"/>
    </source>
</evidence>
<feature type="signal peptide" evidence="1">
    <location>
        <begin position="1"/>
        <end position="24"/>
    </location>
</feature>
<dbReference type="Proteomes" id="UP000198833">
    <property type="component" value="Unassembled WGS sequence"/>
</dbReference>
<dbReference type="SUPFAM" id="SSF50969">
    <property type="entry name" value="YVTN repeat-like/Quinoprotein amine dehydrogenase"/>
    <property type="match status" value="1"/>
</dbReference>
<organism evidence="2 3">
    <name type="scientific">Ignavigranum ruoffiae</name>
    <dbReference type="NCBI Taxonomy" id="89093"/>
    <lineage>
        <taxon>Bacteria</taxon>
        <taxon>Bacillati</taxon>
        <taxon>Bacillota</taxon>
        <taxon>Bacilli</taxon>
        <taxon>Lactobacillales</taxon>
        <taxon>Aerococcaceae</taxon>
        <taxon>Ignavigranum</taxon>
    </lineage>
</organism>
<dbReference type="AlphaFoldDB" id="A0A1H9GTL8"/>
<dbReference type="PANTHER" id="PTHR31270">
    <property type="entry name" value="GLUTAMINYL-PEPTIDE CYCLOTRANSFERASE"/>
    <property type="match status" value="1"/>
</dbReference>
<dbReference type="InterPro" id="IPR007788">
    <property type="entry name" value="QCT"/>
</dbReference>
<dbReference type="Pfam" id="PF05096">
    <property type="entry name" value="Glu_cyclase_2"/>
    <property type="match status" value="1"/>
</dbReference>
<sequence length="255" mass="29271">MDKKKITCLSLVLISLSFCPRAWAGEVELLEKIKINEELFTQGLELSPDHEIVMGTGLKGQSKIGKFDLSTGKLKDTQSLPHDYFGEGITYTPDALWQLTWKEKKVLKRDPKTFEVLEEKTIPTEGWGICYDAHNDVIWRSDGTSTLYKHHPKTFELLGQISIKNGKLAASKLNELEWVDGYIFANRLYRDEIFKIDCSSAEVVDKYDIRPIIDQTMNDEELAKIDSLNGIAHIKDQEFYLTGKLYPYIYKVILK</sequence>
<dbReference type="PANTHER" id="PTHR31270:SF1">
    <property type="entry name" value="GLUTAMINYL-PEPTIDE CYCLOTRANSFERASE"/>
    <property type="match status" value="1"/>
</dbReference>